<dbReference type="GeneID" id="36330894"/>
<evidence type="ECO:0000259" key="1">
    <source>
        <dbReference type="Pfam" id="PF17667"/>
    </source>
</evidence>
<dbReference type="Gene3D" id="1.10.510.10">
    <property type="entry name" value="Transferase(Phosphotransferase) domain 1"/>
    <property type="match status" value="1"/>
</dbReference>
<keyword evidence="3" id="KW-1185">Reference proteome</keyword>
<evidence type="ECO:0000313" key="2">
    <source>
        <dbReference type="EMBL" id="OSX61230.1"/>
    </source>
</evidence>
<evidence type="ECO:0000313" key="3">
    <source>
        <dbReference type="Proteomes" id="UP000194127"/>
    </source>
</evidence>
<reference evidence="2 3" key="1">
    <citation type="submission" date="2017-04" db="EMBL/GenBank/DDBJ databases">
        <title>Genome Sequence of the Model Brown-Rot Fungus Postia placenta SB12.</title>
        <authorList>
            <consortium name="DOE Joint Genome Institute"/>
            <person name="Gaskell J."/>
            <person name="Kersten P."/>
            <person name="Larrondo L.F."/>
            <person name="Canessa P."/>
            <person name="Martinez D."/>
            <person name="Hibbett D."/>
            <person name="Schmoll M."/>
            <person name="Kubicek C.P."/>
            <person name="Martinez A.T."/>
            <person name="Yadav J."/>
            <person name="Master E."/>
            <person name="Magnuson J.K."/>
            <person name="James T."/>
            <person name="Yaver D."/>
            <person name="Berka R."/>
            <person name="Labutti K."/>
            <person name="Lipzen A."/>
            <person name="Aerts A."/>
            <person name="Barry K."/>
            <person name="Henrissat B."/>
            <person name="Blanchette R."/>
            <person name="Grigoriev I."/>
            <person name="Cullen D."/>
        </authorList>
    </citation>
    <scope>NUCLEOTIDE SEQUENCE [LARGE SCALE GENOMIC DNA]</scope>
    <source>
        <strain evidence="2 3">MAD-698-R-SB12</strain>
    </source>
</reference>
<organism evidence="2 3">
    <name type="scientific">Postia placenta MAD-698-R-SB12</name>
    <dbReference type="NCBI Taxonomy" id="670580"/>
    <lineage>
        <taxon>Eukaryota</taxon>
        <taxon>Fungi</taxon>
        <taxon>Dikarya</taxon>
        <taxon>Basidiomycota</taxon>
        <taxon>Agaricomycotina</taxon>
        <taxon>Agaricomycetes</taxon>
        <taxon>Polyporales</taxon>
        <taxon>Adustoporiaceae</taxon>
        <taxon>Rhodonia</taxon>
    </lineage>
</organism>
<name>A0A1X6MYA5_9APHY</name>
<feature type="domain" description="Fungal-type protein kinase" evidence="1">
    <location>
        <begin position="767"/>
        <end position="1008"/>
    </location>
</feature>
<feature type="domain" description="Fungal-type protein kinase" evidence="1">
    <location>
        <begin position="1043"/>
        <end position="1177"/>
    </location>
</feature>
<accession>A0A1X6MYA5</accession>
<dbReference type="Proteomes" id="UP000194127">
    <property type="component" value="Unassembled WGS sequence"/>
</dbReference>
<sequence length="1453" mass="161792">MAVSSRSYKRKALVIGINYDGDAASCSSESASLYGPLRAPRRDAMDFRNLLIDLYNYNPEDVVLMCDDSALPHLVPTKQNMLPVMRTRFLANITQKMTTGTKVLILAMGHEGVGNEEKYIMDNPALILPWLASAPAAREPTPVGDTDDYLDHYTCNNLYRPWISKGLRGSKTLQMRVARKDAIDLQEPERKRSSQSPLRLLLPLQLQRTVTSVKRACTLDGRLTVDGAAAKLGIKPPKRSATTFSLEMARGRLAFGQPGMLLAQAKSILSLVVRRCLSPESTSKCDGYCVHAQVDVPHVISVSACNDAQSTWERGKKGSATQDLIEVLRANPHPTLQQLYTDLSYKRYEQSTKLHDWSCRMNKRFHDGKLTRAPVTEAVNFSDIQIGSQEKLFHRAYHVLASTSHLPGPLSNTLTHANAVTLRRGLTEPGLLVPAHIRRTRDLIRRLAWREAHEGNVWCLQCIACSFYKALDPLPMSLRDAVAGRTCSPYSHTASGVPTGRQRCPTCDKKAIACFSPPLPHKGFCTVPFRWIMPCNDNAGRYTGSSVRRKDDVQTVAKLETVRVQQSLGSASWLPLLLSRNSILAVMWPEFSPDAGVTSYREASEAISFRPRITPRIDGAVHFSPPMSSSAPDDLENELLGRIEYDNIEVFHRLKLRLVDENLVHQCCLAFDRDDCVTEAKDKLKTHVAFADGLSIDDLDDQQCRSLLNSGERELEIAWIAALGHRTFFDFITDFSSATCLRRLVETSVPLQEDDSSYTLGFPKAVPDFSLLNEASLQAKASEQPYLWSDTHAFCVVKPSNKQSPKPGDPSNVVSLITLQSSQYARLNACSRPFRLFAVCLIIFGSGFCVGIFDRGGLMLSPIYDMWEHTDVFIRVIRSLTSVVIDVDLGQYPTVRPLPNEIACAVLEQSEPPAHTSYLVEPIGDDERVWCTIGSPVWSSLSLFGRGTWVWYVHEYDVNGRCLKGAKMIMKTAWRQGNRSSESIIHRSIKGEHHGLAKLLVGADVEYRAAGKRPERMSVQYLRLGQNDVNDGSPHRWATTMGIRSELELLLGVRAALDAHEFLCDQGIVHRDISRSNILLRDTKYDPDSGPDGGEGFLIDLEFAGSSDVVTATEDVGESRRTYSRWIRRGALLTQTFGREIFQFMALDILRAIKNGSTSIEHTASHDVESFIWVLGYCVLRKLVNALKNKVPCTNPDRIAVEEAFDCAFGHANVHLVLISRMECLPLVRLPSGRDKQAAMSGLAREYQAARGNDAGAYVRVKFVGDSMHRANFRNRIGDLRPGEGNMMIPRGSGVTWNLVLTSRSMSGGISGSKVVQGTYRCFRGCVRGRKGHVCARAPADAFNVELHDLPDAAFSALIDSAIESFAEKEPGVSFVHIHPGVVRTRLLHPALKLLFYPFMTSPEDWGERGLAPCAAIRRDVMGMKRYYGMDEARTRLWEHAKEQQQLAVRTTA</sequence>
<protein>
    <recommendedName>
        <fullName evidence="1">Fungal-type protein kinase domain-containing protein</fullName>
    </recommendedName>
</protein>
<gene>
    <name evidence="2" type="ORF">POSPLADRAFT_1146531</name>
</gene>
<dbReference type="GO" id="GO:0004672">
    <property type="term" value="F:protein kinase activity"/>
    <property type="evidence" value="ECO:0007669"/>
    <property type="project" value="InterPro"/>
</dbReference>
<dbReference type="EMBL" id="KZ110599">
    <property type="protein sequence ID" value="OSX61230.1"/>
    <property type="molecule type" value="Genomic_DNA"/>
</dbReference>
<dbReference type="PANTHER" id="PTHR38248:SF2">
    <property type="entry name" value="FUNK1 11"/>
    <property type="match status" value="1"/>
</dbReference>
<dbReference type="Pfam" id="PF17667">
    <property type="entry name" value="Pkinase_fungal"/>
    <property type="match status" value="2"/>
</dbReference>
<dbReference type="SUPFAM" id="SSF56112">
    <property type="entry name" value="Protein kinase-like (PK-like)"/>
    <property type="match status" value="1"/>
</dbReference>
<dbReference type="PROSITE" id="PS00109">
    <property type="entry name" value="PROTEIN_KINASE_TYR"/>
    <property type="match status" value="1"/>
</dbReference>
<dbReference type="InterPro" id="IPR040976">
    <property type="entry name" value="Pkinase_fungal"/>
</dbReference>
<proteinExistence type="predicted"/>
<dbReference type="OrthoDB" id="3223806at2759"/>
<dbReference type="PANTHER" id="PTHR38248">
    <property type="entry name" value="FUNK1 6"/>
    <property type="match status" value="1"/>
</dbReference>
<dbReference type="InterPro" id="IPR011009">
    <property type="entry name" value="Kinase-like_dom_sf"/>
</dbReference>
<dbReference type="InterPro" id="IPR008266">
    <property type="entry name" value="Tyr_kinase_AS"/>
</dbReference>
<dbReference type="Gene3D" id="3.40.50.12660">
    <property type="match status" value="1"/>
</dbReference>
<dbReference type="RefSeq" id="XP_024338024.1">
    <property type="nucleotide sequence ID" value="XM_024485945.1"/>
</dbReference>